<proteinExistence type="predicted"/>
<keyword evidence="1" id="KW-0597">Phosphoprotein</keyword>
<reference evidence="3 4" key="1">
    <citation type="submission" date="2019-10" db="EMBL/GenBank/DDBJ databases">
        <title>Description of Paenibacillus humi sp. nov.</title>
        <authorList>
            <person name="Carlier A."/>
            <person name="Qi S."/>
        </authorList>
    </citation>
    <scope>NUCLEOTIDE SEQUENCE [LARGE SCALE GENOMIC DNA]</scope>
    <source>
        <strain evidence="3 4">LMG 31461</strain>
    </source>
</reference>
<dbReference type="InterPro" id="IPR001789">
    <property type="entry name" value="Sig_transdc_resp-reg_receiver"/>
</dbReference>
<dbReference type="EMBL" id="WHNY01000005">
    <property type="protein sequence ID" value="NOU62878.1"/>
    <property type="molecule type" value="Genomic_DNA"/>
</dbReference>
<feature type="domain" description="Response regulatory" evidence="2">
    <location>
        <begin position="1"/>
        <end position="48"/>
    </location>
</feature>
<feature type="modified residue" description="4-aspartylphosphate" evidence="1">
    <location>
        <position position="2"/>
    </location>
</feature>
<dbReference type="Proteomes" id="UP000653578">
    <property type="component" value="Unassembled WGS sequence"/>
</dbReference>
<comment type="caution">
    <text evidence="3">The sequence shown here is derived from an EMBL/GenBank/DDBJ whole genome shotgun (WGS) entry which is preliminary data.</text>
</comment>
<name>A0ABX1X392_9BACL</name>
<sequence length="48" mass="5249">MDIVMPHMDGLDLIAQLSHCSKLRCLLCFSSKTGSLIAQTSPMELIVT</sequence>
<evidence type="ECO:0000259" key="2">
    <source>
        <dbReference type="PROSITE" id="PS50110"/>
    </source>
</evidence>
<evidence type="ECO:0000313" key="3">
    <source>
        <dbReference type="EMBL" id="NOU62878.1"/>
    </source>
</evidence>
<keyword evidence="4" id="KW-1185">Reference proteome</keyword>
<dbReference type="PROSITE" id="PS50110">
    <property type="entry name" value="RESPONSE_REGULATORY"/>
    <property type="match status" value="1"/>
</dbReference>
<accession>A0ABX1X392</accession>
<evidence type="ECO:0000313" key="4">
    <source>
        <dbReference type="Proteomes" id="UP000653578"/>
    </source>
</evidence>
<organism evidence="3 4">
    <name type="scientific">Paenibacillus plantarum</name>
    <dbReference type="NCBI Taxonomy" id="2654975"/>
    <lineage>
        <taxon>Bacteria</taxon>
        <taxon>Bacillati</taxon>
        <taxon>Bacillota</taxon>
        <taxon>Bacilli</taxon>
        <taxon>Bacillales</taxon>
        <taxon>Paenibacillaceae</taxon>
        <taxon>Paenibacillus</taxon>
    </lineage>
</organism>
<evidence type="ECO:0000256" key="1">
    <source>
        <dbReference type="PROSITE-ProRule" id="PRU00169"/>
    </source>
</evidence>
<protein>
    <recommendedName>
        <fullName evidence="2">Response regulatory domain-containing protein</fullName>
    </recommendedName>
</protein>
<gene>
    <name evidence="3" type="ORF">GC096_02305</name>
</gene>